<dbReference type="OrthoDB" id="9808843at2"/>
<dbReference type="RefSeq" id="WP_014256884.1">
    <property type="nucleotide sequence ID" value="NC_016627.1"/>
</dbReference>
<dbReference type="Pfam" id="PF03861">
    <property type="entry name" value="ANTAR"/>
    <property type="match status" value="1"/>
</dbReference>
<feature type="domain" description="Response regulatory" evidence="5">
    <location>
        <begin position="5"/>
        <end position="119"/>
    </location>
</feature>
<evidence type="ECO:0000256" key="3">
    <source>
        <dbReference type="PROSITE-ProRule" id="PRU00169"/>
    </source>
</evidence>
<dbReference type="PROSITE" id="PS50921">
    <property type="entry name" value="ANTAR"/>
    <property type="match status" value="1"/>
</dbReference>
<gene>
    <name evidence="7" type="ordered locus">Clocl_3944</name>
</gene>
<evidence type="ECO:0000256" key="2">
    <source>
        <dbReference type="ARBA" id="ARBA00024867"/>
    </source>
</evidence>
<name>G8M364_ACECE</name>
<dbReference type="GO" id="GO:0000160">
    <property type="term" value="P:phosphorelay signal transduction system"/>
    <property type="evidence" value="ECO:0007669"/>
    <property type="project" value="InterPro"/>
</dbReference>
<dbReference type="Proteomes" id="UP000005435">
    <property type="component" value="Chromosome"/>
</dbReference>
<dbReference type="KEGG" id="ccl:Clocl_3944"/>
<dbReference type="EMBL" id="CP003065">
    <property type="protein sequence ID" value="AEV70384.1"/>
    <property type="molecule type" value="Genomic_DNA"/>
</dbReference>
<dbReference type="SMART" id="SM01012">
    <property type="entry name" value="ANTAR"/>
    <property type="match status" value="1"/>
</dbReference>
<accession>G8M364</accession>
<feature type="coiled-coil region" evidence="4">
    <location>
        <begin position="118"/>
        <end position="162"/>
    </location>
</feature>
<dbReference type="AlphaFoldDB" id="G8M364"/>
<dbReference type="eggNOG" id="COG3707">
    <property type="taxonomic scope" value="Bacteria"/>
</dbReference>
<keyword evidence="4" id="KW-0175">Coiled coil</keyword>
<comment type="function">
    <text evidence="2">May play the central regulatory role in sporulation. It may be an element of the effector pathway responsible for the activation of sporulation genes in response to nutritional stress. Spo0A may act in concert with spo0H (a sigma factor) to control the expression of some genes that are critical to the sporulation process.</text>
</comment>
<sequence length="191" mass="21657">MESARILVAMSNKSSNNKLKIVLNAVGYQIVDQADDANDALRKLNNLKPDLAVMEYDLSPQNIIEVAKIAVEDKLSDVILIASSEQKGSLEYLKSEYDIVVIAKPLHKETFLSTVDLVIKNRKKILALEKEIEELKEAIETRKEIEQAKGLLMKNLNLTEEEAFRMIQKQSMNRGIKMKEIARAIILTYNL</sequence>
<dbReference type="STRING" id="720554.Clocl_3944"/>
<protein>
    <recommendedName>
        <fullName evidence="1">Stage 0 sporulation protein A homolog</fullName>
    </recommendedName>
</protein>
<proteinExistence type="predicted"/>
<dbReference type="PIRSF" id="PIRSF036382">
    <property type="entry name" value="RR_antiterm"/>
    <property type="match status" value="1"/>
</dbReference>
<dbReference type="InterPro" id="IPR005561">
    <property type="entry name" value="ANTAR"/>
</dbReference>
<dbReference type="InterPro" id="IPR008327">
    <property type="entry name" value="Sig_transdc_resp-reg_antiterm"/>
</dbReference>
<reference evidence="7 8" key="2">
    <citation type="journal article" date="2012" name="Stand. Genomic Sci.">
        <title>Complete Genome Sequence of Clostridium clariflavum DSM 19732.</title>
        <authorList>
            <person name="Izquierdo J.A."/>
            <person name="Goodwin L."/>
            <person name="Davenport K.W."/>
            <person name="Teshima H."/>
            <person name="Bruce D."/>
            <person name="Detter C."/>
            <person name="Tapia R."/>
            <person name="Han S."/>
            <person name="Land M."/>
            <person name="Hauser L."/>
            <person name="Jeffries C.D."/>
            <person name="Han J."/>
            <person name="Pitluck S."/>
            <person name="Nolan M."/>
            <person name="Chen A."/>
            <person name="Huntemann M."/>
            <person name="Mavromatis K."/>
            <person name="Mikhailova N."/>
            <person name="Liolios K."/>
            <person name="Woyke T."/>
            <person name="Lynd L.R."/>
        </authorList>
    </citation>
    <scope>NUCLEOTIDE SEQUENCE [LARGE SCALE GENOMIC DNA]</scope>
    <source>
        <strain evidence="8">DSM 19732 / NBRC 101661 / EBR45</strain>
    </source>
</reference>
<comment type="caution">
    <text evidence="3">Lacks conserved residue(s) required for the propagation of feature annotation.</text>
</comment>
<dbReference type="Gene3D" id="3.40.50.2300">
    <property type="match status" value="1"/>
</dbReference>
<dbReference type="InterPro" id="IPR001789">
    <property type="entry name" value="Sig_transdc_resp-reg_receiver"/>
</dbReference>
<reference evidence="8" key="1">
    <citation type="submission" date="2011-12" db="EMBL/GenBank/DDBJ databases">
        <title>Complete sequence of Clostridium clariflavum DSM 19732.</title>
        <authorList>
            <consortium name="US DOE Joint Genome Institute"/>
            <person name="Lucas S."/>
            <person name="Han J."/>
            <person name="Lapidus A."/>
            <person name="Cheng J.-F."/>
            <person name="Goodwin L."/>
            <person name="Pitluck S."/>
            <person name="Peters L."/>
            <person name="Teshima H."/>
            <person name="Detter J.C."/>
            <person name="Han C."/>
            <person name="Tapia R."/>
            <person name="Land M."/>
            <person name="Hauser L."/>
            <person name="Kyrpides N."/>
            <person name="Ivanova N."/>
            <person name="Pagani I."/>
            <person name="Kitzmiller T."/>
            <person name="Lynd L."/>
            <person name="Izquierdo J."/>
            <person name="Woyke T."/>
        </authorList>
    </citation>
    <scope>NUCLEOTIDE SEQUENCE [LARGE SCALE GENOMIC DNA]</scope>
    <source>
        <strain evidence="8">DSM 19732 / NBRC 101661 / EBR45</strain>
    </source>
</reference>
<dbReference type="InterPro" id="IPR011006">
    <property type="entry name" value="CheY-like_superfamily"/>
</dbReference>
<feature type="domain" description="ANTAR" evidence="6">
    <location>
        <begin position="125"/>
        <end position="186"/>
    </location>
</feature>
<dbReference type="InterPro" id="IPR036388">
    <property type="entry name" value="WH-like_DNA-bd_sf"/>
</dbReference>
<evidence type="ECO:0000256" key="4">
    <source>
        <dbReference type="SAM" id="Coils"/>
    </source>
</evidence>
<evidence type="ECO:0000259" key="6">
    <source>
        <dbReference type="PROSITE" id="PS50921"/>
    </source>
</evidence>
<keyword evidence="8" id="KW-1185">Reference proteome</keyword>
<organism evidence="7 8">
    <name type="scientific">Acetivibrio clariflavus (strain DSM 19732 / NBRC 101661 / EBR45)</name>
    <name type="common">Clostridium clariflavum</name>
    <dbReference type="NCBI Taxonomy" id="720554"/>
    <lineage>
        <taxon>Bacteria</taxon>
        <taxon>Bacillati</taxon>
        <taxon>Bacillota</taxon>
        <taxon>Clostridia</taxon>
        <taxon>Eubacteriales</taxon>
        <taxon>Oscillospiraceae</taxon>
        <taxon>Acetivibrio</taxon>
    </lineage>
</organism>
<evidence type="ECO:0000256" key="1">
    <source>
        <dbReference type="ARBA" id="ARBA00018672"/>
    </source>
</evidence>
<dbReference type="SUPFAM" id="SSF52172">
    <property type="entry name" value="CheY-like"/>
    <property type="match status" value="1"/>
</dbReference>
<evidence type="ECO:0000313" key="7">
    <source>
        <dbReference type="EMBL" id="AEV70384.1"/>
    </source>
</evidence>
<dbReference type="HOGENOM" id="CLU_000445_65_0_9"/>
<dbReference type="PROSITE" id="PS50110">
    <property type="entry name" value="RESPONSE_REGULATORY"/>
    <property type="match status" value="1"/>
</dbReference>
<dbReference type="Gene3D" id="1.10.10.10">
    <property type="entry name" value="Winged helix-like DNA-binding domain superfamily/Winged helix DNA-binding domain"/>
    <property type="match status" value="1"/>
</dbReference>
<evidence type="ECO:0000313" key="8">
    <source>
        <dbReference type="Proteomes" id="UP000005435"/>
    </source>
</evidence>
<dbReference type="GO" id="GO:0003723">
    <property type="term" value="F:RNA binding"/>
    <property type="evidence" value="ECO:0007669"/>
    <property type="project" value="InterPro"/>
</dbReference>
<evidence type="ECO:0000259" key="5">
    <source>
        <dbReference type="PROSITE" id="PS50110"/>
    </source>
</evidence>